<dbReference type="Gene3D" id="1.10.260.40">
    <property type="entry name" value="lambda repressor-like DNA-binding domains"/>
    <property type="match status" value="1"/>
</dbReference>
<dbReference type="SUPFAM" id="SSF47413">
    <property type="entry name" value="lambda repressor-like DNA-binding domains"/>
    <property type="match status" value="1"/>
</dbReference>
<gene>
    <name evidence="2" type="ORF">F6X53_27655</name>
</gene>
<proteinExistence type="predicted"/>
<name>A0A6L3SU02_9HYPH</name>
<accession>A0A6L3SU02</accession>
<dbReference type="SMART" id="SM00530">
    <property type="entry name" value="HTH_XRE"/>
    <property type="match status" value="1"/>
</dbReference>
<dbReference type="InterPro" id="IPR001387">
    <property type="entry name" value="Cro/C1-type_HTH"/>
</dbReference>
<protein>
    <submittedName>
        <fullName evidence="2">Helix-turn-helix transcriptional regulator</fullName>
    </submittedName>
</protein>
<dbReference type="Proteomes" id="UP000474159">
    <property type="component" value="Unassembled WGS sequence"/>
</dbReference>
<feature type="domain" description="HTH cro/C1-type" evidence="1">
    <location>
        <begin position="25"/>
        <end position="80"/>
    </location>
</feature>
<dbReference type="AlphaFoldDB" id="A0A6L3SU02"/>
<dbReference type="EMBL" id="VZZK01000046">
    <property type="protein sequence ID" value="KAB1072880.1"/>
    <property type="molecule type" value="Genomic_DNA"/>
</dbReference>
<dbReference type="RefSeq" id="WP_151004444.1">
    <property type="nucleotide sequence ID" value="NZ_BPQY01000039.1"/>
</dbReference>
<evidence type="ECO:0000259" key="1">
    <source>
        <dbReference type="PROSITE" id="PS50943"/>
    </source>
</evidence>
<dbReference type="InterPro" id="IPR010982">
    <property type="entry name" value="Lambda_DNA-bd_dom_sf"/>
</dbReference>
<dbReference type="Pfam" id="PF13560">
    <property type="entry name" value="HTH_31"/>
    <property type="match status" value="1"/>
</dbReference>
<evidence type="ECO:0000313" key="2">
    <source>
        <dbReference type="EMBL" id="KAB1072880.1"/>
    </source>
</evidence>
<keyword evidence="3" id="KW-1185">Reference proteome</keyword>
<organism evidence="2 3">
    <name type="scientific">Methylobacterium soli</name>
    <dbReference type="NCBI Taxonomy" id="553447"/>
    <lineage>
        <taxon>Bacteria</taxon>
        <taxon>Pseudomonadati</taxon>
        <taxon>Pseudomonadota</taxon>
        <taxon>Alphaproteobacteria</taxon>
        <taxon>Hyphomicrobiales</taxon>
        <taxon>Methylobacteriaceae</taxon>
        <taxon>Methylobacterium</taxon>
    </lineage>
</organism>
<sequence>MHSSYAQKLSEPETIALRRLGGRFIKELREDRGFSQATFMKAVGYSIKQYISQIETGRARIAPDQMRNWADVLRVNHRDFALMMMRFYDPETFAMIFEKDPEIFSGAAIPEFEKLLALSEAGLVEADADAERKAARLAAADREPAPDKPPARRRIGPEIEAAIRAAKAENPRLGMHKIAKSLGVGTSTVQRILGAS</sequence>
<evidence type="ECO:0000313" key="3">
    <source>
        <dbReference type="Proteomes" id="UP000474159"/>
    </source>
</evidence>
<dbReference type="CDD" id="cd00093">
    <property type="entry name" value="HTH_XRE"/>
    <property type="match status" value="1"/>
</dbReference>
<comment type="caution">
    <text evidence="2">The sequence shown here is derived from an EMBL/GenBank/DDBJ whole genome shotgun (WGS) entry which is preliminary data.</text>
</comment>
<dbReference type="OrthoDB" id="5462911at2"/>
<dbReference type="GO" id="GO:0003677">
    <property type="term" value="F:DNA binding"/>
    <property type="evidence" value="ECO:0007669"/>
    <property type="project" value="InterPro"/>
</dbReference>
<dbReference type="PROSITE" id="PS50943">
    <property type="entry name" value="HTH_CROC1"/>
    <property type="match status" value="1"/>
</dbReference>
<reference evidence="2 3" key="1">
    <citation type="submission" date="2019-09" db="EMBL/GenBank/DDBJ databases">
        <title>YIM 48816 draft genome.</title>
        <authorList>
            <person name="Jiang L."/>
        </authorList>
    </citation>
    <scope>NUCLEOTIDE SEQUENCE [LARGE SCALE GENOMIC DNA]</scope>
    <source>
        <strain evidence="2 3">YIM 48816</strain>
    </source>
</reference>